<organism evidence="1 2">
    <name type="scientific">Hoyosella rhizosphaerae</name>
    <dbReference type="NCBI Taxonomy" id="1755582"/>
    <lineage>
        <taxon>Bacteria</taxon>
        <taxon>Bacillati</taxon>
        <taxon>Actinomycetota</taxon>
        <taxon>Actinomycetes</taxon>
        <taxon>Mycobacteriales</taxon>
        <taxon>Hoyosellaceae</taxon>
        <taxon>Hoyosella</taxon>
    </lineage>
</organism>
<keyword evidence="2" id="KW-1185">Reference proteome</keyword>
<reference evidence="1" key="1">
    <citation type="journal article" date="2014" name="Int. J. Syst. Evol. Microbiol.">
        <title>Complete genome sequence of Corynebacterium casei LMG S-19264T (=DSM 44701T), isolated from a smear-ripened cheese.</title>
        <authorList>
            <consortium name="US DOE Joint Genome Institute (JGI-PGF)"/>
            <person name="Walter F."/>
            <person name="Albersmeier A."/>
            <person name="Kalinowski J."/>
            <person name="Ruckert C."/>
        </authorList>
    </citation>
    <scope>NUCLEOTIDE SEQUENCE</scope>
    <source>
        <strain evidence="1">CGMCC 1.15478</strain>
    </source>
</reference>
<accession>A0A916UCT1</accession>
<dbReference type="AlphaFoldDB" id="A0A916UCT1"/>
<comment type="caution">
    <text evidence="1">The sequence shown here is derived from an EMBL/GenBank/DDBJ whole genome shotgun (WGS) entry which is preliminary data.</text>
</comment>
<protein>
    <submittedName>
        <fullName evidence="1">Uncharacterized protein</fullName>
    </submittedName>
</protein>
<sequence length="147" mass="16395">MLEQRIQRGEGESFGAFMIMDWPKGGPPNIPGGTCMEPAVNEKVVFFCTGAQYGYISVETQALHHAPERIESGWEEIFDVQVQSETGLLFWGSGGGDIWDGISEPLTADGAGQYTVRIHARGRLENQGWMDNEVDEDYLIQVWKTEP</sequence>
<evidence type="ECO:0000313" key="1">
    <source>
        <dbReference type="EMBL" id="GGC68708.1"/>
    </source>
</evidence>
<dbReference type="Proteomes" id="UP000641514">
    <property type="component" value="Unassembled WGS sequence"/>
</dbReference>
<name>A0A916UCT1_9ACTN</name>
<reference evidence="1" key="2">
    <citation type="submission" date="2020-09" db="EMBL/GenBank/DDBJ databases">
        <authorList>
            <person name="Sun Q."/>
            <person name="Zhou Y."/>
        </authorList>
    </citation>
    <scope>NUCLEOTIDE SEQUENCE</scope>
    <source>
        <strain evidence="1">CGMCC 1.15478</strain>
    </source>
</reference>
<proteinExistence type="predicted"/>
<dbReference type="EMBL" id="BMJH01000002">
    <property type="protein sequence ID" value="GGC68708.1"/>
    <property type="molecule type" value="Genomic_DNA"/>
</dbReference>
<gene>
    <name evidence="1" type="ORF">GCM10011410_21860</name>
</gene>
<evidence type="ECO:0000313" key="2">
    <source>
        <dbReference type="Proteomes" id="UP000641514"/>
    </source>
</evidence>